<dbReference type="AlphaFoldDB" id="A0A1I4LXY6"/>
<dbReference type="Gene3D" id="3.20.20.480">
    <property type="entry name" value="Trimethylamine methyltransferase-like"/>
    <property type="match status" value="1"/>
</dbReference>
<name>A0A1I4LXY6_9RHOB</name>
<comment type="similarity">
    <text evidence="1 4">Belongs to the trimethylamine methyltransferase family.</text>
</comment>
<dbReference type="EC" id="2.1.1.-" evidence="4"/>
<keyword evidence="3 4" id="KW-0808">Transferase</keyword>
<accession>A0A1I4LXY6</accession>
<evidence type="ECO:0000256" key="2">
    <source>
        <dbReference type="ARBA" id="ARBA00022603"/>
    </source>
</evidence>
<dbReference type="InterPro" id="IPR038601">
    <property type="entry name" value="MttB-like_sf"/>
</dbReference>
<dbReference type="GO" id="GO:0032259">
    <property type="term" value="P:methylation"/>
    <property type="evidence" value="ECO:0007669"/>
    <property type="project" value="UniProtKB-KW"/>
</dbReference>
<evidence type="ECO:0000256" key="4">
    <source>
        <dbReference type="PIRNR" id="PIRNR037567"/>
    </source>
</evidence>
<dbReference type="STRING" id="254406.SAMN04488042_102282"/>
<evidence type="ECO:0000313" key="5">
    <source>
        <dbReference type="EMBL" id="SFL95703.1"/>
    </source>
</evidence>
<evidence type="ECO:0000256" key="3">
    <source>
        <dbReference type="ARBA" id="ARBA00022679"/>
    </source>
</evidence>
<sequence>MARRPRRQPTPLVQDRPEWRQLRHPFAPHALFSDDEIAGIHAMALRLLEELGLSILLKEARDILAIGGASVEEDMVFIGRDMVEAAIASAPASFRLCCANPLRDLQMENGALLFGPGSGCPNASDRIHGRRPGTQADFENAVRLTQSLDVLHTLGPCCEPQDIPVHLRHYVLMQSQLTLSDKFPFIYGRGRAQVEDGFAMIRTALDLDEETFLNNAWVETVVNTNSPRLIDRPMAQALIDFARAGQVVVITPFCLSGAMAPITVAGALVLQHAEALGALVLNQLACPGAPAVIGGFGSNVDMKSGAPAFGTPEHVQMSIGTGQLARHVGLPWRGAAGAASNTADMQAAGETHMSLWGNLMANAGMVKHAAGWLEGGLTFGFEKFINDVEALQTIATLCTQPDTSADSLGWDALNEVAPGGHFFATAQTMNRYETAFYQPLVADLSNHGAWEKNGSLRSDERATAIWQQILKDFTPPPGSTERAARLEPFIARRRAEGGAPILD</sequence>
<dbReference type="PIRSF" id="PIRSF037567">
    <property type="entry name" value="MTTB_MeTrfase"/>
    <property type="match status" value="1"/>
</dbReference>
<evidence type="ECO:0000313" key="6">
    <source>
        <dbReference type="Proteomes" id="UP000199144"/>
    </source>
</evidence>
<gene>
    <name evidence="5" type="ORF">SAMN04488042_102282</name>
</gene>
<proteinExistence type="inferred from homology"/>
<dbReference type="EMBL" id="FOTQ01000002">
    <property type="protein sequence ID" value="SFL95703.1"/>
    <property type="molecule type" value="Genomic_DNA"/>
</dbReference>
<dbReference type="OrthoDB" id="5713681at2"/>
<dbReference type="InterPro" id="IPR010426">
    <property type="entry name" value="MTTB_MeTrfase"/>
</dbReference>
<evidence type="ECO:0000256" key="1">
    <source>
        <dbReference type="ARBA" id="ARBA00007137"/>
    </source>
</evidence>
<reference evidence="5 6" key="1">
    <citation type="submission" date="2016-10" db="EMBL/GenBank/DDBJ databases">
        <authorList>
            <person name="de Groot N.N."/>
        </authorList>
    </citation>
    <scope>NUCLEOTIDE SEQUENCE [LARGE SCALE GENOMIC DNA]</scope>
    <source>
        <strain evidence="5 6">DSM 15283</strain>
    </source>
</reference>
<dbReference type="Pfam" id="PF06253">
    <property type="entry name" value="MTTB"/>
    <property type="match status" value="1"/>
</dbReference>
<dbReference type="Proteomes" id="UP000199144">
    <property type="component" value="Unassembled WGS sequence"/>
</dbReference>
<keyword evidence="2 5" id="KW-0489">Methyltransferase</keyword>
<keyword evidence="6" id="KW-1185">Reference proteome</keyword>
<dbReference type="RefSeq" id="WP_093093187.1">
    <property type="nucleotide sequence ID" value="NZ_FOTQ01000002.1"/>
</dbReference>
<organism evidence="5 6">
    <name type="scientific">Shimia aestuarii</name>
    <dbReference type="NCBI Taxonomy" id="254406"/>
    <lineage>
        <taxon>Bacteria</taxon>
        <taxon>Pseudomonadati</taxon>
        <taxon>Pseudomonadota</taxon>
        <taxon>Alphaproteobacteria</taxon>
        <taxon>Rhodobacterales</taxon>
        <taxon>Roseobacteraceae</taxon>
    </lineage>
</organism>
<protein>
    <recommendedName>
        <fullName evidence="4">Methyltransferase</fullName>
        <ecNumber evidence="4">2.1.1.-</ecNumber>
    </recommendedName>
</protein>
<dbReference type="GO" id="GO:0015948">
    <property type="term" value="P:methanogenesis"/>
    <property type="evidence" value="ECO:0007669"/>
    <property type="project" value="UniProtKB-UniRule"/>
</dbReference>
<dbReference type="GO" id="GO:0008168">
    <property type="term" value="F:methyltransferase activity"/>
    <property type="evidence" value="ECO:0007669"/>
    <property type="project" value="UniProtKB-KW"/>
</dbReference>